<name>A0AAE0ZCI8_9GAST</name>
<accession>A0AAE0ZCI8</accession>
<dbReference type="Proteomes" id="UP001283361">
    <property type="component" value="Unassembled WGS sequence"/>
</dbReference>
<gene>
    <name evidence="1" type="ORF">RRG08_002158</name>
</gene>
<protein>
    <submittedName>
        <fullName evidence="1">Uncharacterized protein</fullName>
    </submittedName>
</protein>
<organism evidence="1 2">
    <name type="scientific">Elysia crispata</name>
    <name type="common">lettuce slug</name>
    <dbReference type="NCBI Taxonomy" id="231223"/>
    <lineage>
        <taxon>Eukaryota</taxon>
        <taxon>Metazoa</taxon>
        <taxon>Spiralia</taxon>
        <taxon>Lophotrochozoa</taxon>
        <taxon>Mollusca</taxon>
        <taxon>Gastropoda</taxon>
        <taxon>Heterobranchia</taxon>
        <taxon>Euthyneura</taxon>
        <taxon>Panpulmonata</taxon>
        <taxon>Sacoglossa</taxon>
        <taxon>Placobranchoidea</taxon>
        <taxon>Plakobranchidae</taxon>
        <taxon>Elysia</taxon>
    </lineage>
</organism>
<keyword evidence="2" id="KW-1185">Reference proteome</keyword>
<evidence type="ECO:0000313" key="2">
    <source>
        <dbReference type="Proteomes" id="UP001283361"/>
    </source>
</evidence>
<proteinExistence type="predicted"/>
<reference evidence="1" key="1">
    <citation type="journal article" date="2023" name="G3 (Bethesda)">
        <title>A reference genome for the long-term kleptoplast-retaining sea slug Elysia crispata morphotype clarki.</title>
        <authorList>
            <person name="Eastman K.E."/>
            <person name="Pendleton A.L."/>
            <person name="Shaikh M.A."/>
            <person name="Suttiyut T."/>
            <person name="Ogas R."/>
            <person name="Tomko P."/>
            <person name="Gavelis G."/>
            <person name="Widhalm J.R."/>
            <person name="Wisecaver J.H."/>
        </authorList>
    </citation>
    <scope>NUCLEOTIDE SEQUENCE</scope>
    <source>
        <strain evidence="1">ECLA1</strain>
    </source>
</reference>
<evidence type="ECO:0000313" key="1">
    <source>
        <dbReference type="EMBL" id="KAK3765912.1"/>
    </source>
</evidence>
<sequence length="106" mass="12266">MIYRVAAAYMIRPRCERFLRSDAHLPLEVPSRADSAHPWGCTGTSTSRRCLSTSRALGFNAASMSRRVCLRYFRFDFHLRESTCRILSVHIKSVTREAIILPRFLF</sequence>
<dbReference type="AlphaFoldDB" id="A0AAE0ZCI8"/>
<comment type="caution">
    <text evidence="1">The sequence shown here is derived from an EMBL/GenBank/DDBJ whole genome shotgun (WGS) entry which is preliminary data.</text>
</comment>
<dbReference type="EMBL" id="JAWDGP010004263">
    <property type="protein sequence ID" value="KAK3765912.1"/>
    <property type="molecule type" value="Genomic_DNA"/>
</dbReference>